<dbReference type="InterPro" id="IPR051048">
    <property type="entry name" value="Peptidase_S8/S53_subtilisin"/>
</dbReference>
<dbReference type="OrthoDB" id="9798386at2"/>
<dbReference type="InterPro" id="IPR023827">
    <property type="entry name" value="Peptidase_S8_Asp-AS"/>
</dbReference>
<dbReference type="PROSITE" id="PS00136">
    <property type="entry name" value="SUBTILASE_ASP"/>
    <property type="match status" value="1"/>
</dbReference>
<dbReference type="InterPro" id="IPR000209">
    <property type="entry name" value="Peptidase_S8/S53_dom"/>
</dbReference>
<proteinExistence type="inferred from homology"/>
<dbReference type="CDD" id="cd07483">
    <property type="entry name" value="Peptidases_S8_Subtilisin_Novo-like"/>
    <property type="match status" value="1"/>
</dbReference>
<evidence type="ECO:0000313" key="9">
    <source>
        <dbReference type="Proteomes" id="UP000184420"/>
    </source>
</evidence>
<dbReference type="Proteomes" id="UP000184420">
    <property type="component" value="Unassembled WGS sequence"/>
</dbReference>
<dbReference type="InterPro" id="IPR022398">
    <property type="entry name" value="Peptidase_S8_His-AS"/>
</dbReference>
<dbReference type="InterPro" id="IPR015500">
    <property type="entry name" value="Peptidase_S8_subtilisin-rel"/>
</dbReference>
<feature type="active site" description="Charge relay system" evidence="5">
    <location>
        <position position="322"/>
    </location>
</feature>
<dbReference type="InterPro" id="IPR023828">
    <property type="entry name" value="Peptidase_S8_Ser-AS"/>
</dbReference>
<evidence type="ECO:0000256" key="2">
    <source>
        <dbReference type="ARBA" id="ARBA00022670"/>
    </source>
</evidence>
<dbReference type="PANTHER" id="PTHR43399">
    <property type="entry name" value="SUBTILISIN-RELATED"/>
    <property type="match status" value="1"/>
</dbReference>
<feature type="domain" description="Peptidase S8/S53" evidence="7">
    <location>
        <begin position="92"/>
        <end position="530"/>
    </location>
</feature>
<gene>
    <name evidence="8" type="ORF">SAMN05444266_11584</name>
</gene>
<keyword evidence="4 5" id="KW-0720">Serine protease</keyword>
<dbReference type="Pfam" id="PF00082">
    <property type="entry name" value="Peptidase_S8"/>
    <property type="match status" value="1"/>
</dbReference>
<evidence type="ECO:0000313" key="8">
    <source>
        <dbReference type="EMBL" id="SHM96472.1"/>
    </source>
</evidence>
<dbReference type="PANTHER" id="PTHR43399:SF4">
    <property type="entry name" value="CELL WALL-ASSOCIATED PROTEASE"/>
    <property type="match status" value="1"/>
</dbReference>
<dbReference type="AlphaFoldDB" id="A0A1M7MZ09"/>
<dbReference type="PROSITE" id="PS51892">
    <property type="entry name" value="SUBTILASE"/>
    <property type="match status" value="1"/>
</dbReference>
<evidence type="ECO:0000259" key="7">
    <source>
        <dbReference type="Pfam" id="PF00082"/>
    </source>
</evidence>
<dbReference type="PRINTS" id="PR00723">
    <property type="entry name" value="SUBTILISIN"/>
</dbReference>
<dbReference type="PROSITE" id="PS00137">
    <property type="entry name" value="SUBTILASE_HIS"/>
    <property type="match status" value="1"/>
</dbReference>
<dbReference type="PROSITE" id="PS00138">
    <property type="entry name" value="SUBTILASE_SER"/>
    <property type="match status" value="1"/>
</dbReference>
<dbReference type="Gene3D" id="3.40.50.200">
    <property type="entry name" value="Peptidase S8/S53 domain"/>
    <property type="match status" value="2"/>
</dbReference>
<evidence type="ECO:0000256" key="5">
    <source>
        <dbReference type="PROSITE-ProRule" id="PRU01240"/>
    </source>
</evidence>
<feature type="active site" description="Charge relay system" evidence="5">
    <location>
        <position position="98"/>
    </location>
</feature>
<comment type="similarity">
    <text evidence="1 5 6">Belongs to the peptidase S8 family.</text>
</comment>
<keyword evidence="2 5" id="KW-0645">Protease</keyword>
<sequence>MLYRFFHTFNLSSLFYSYIGKMLDMKSFSREIAVAVVCVAMTTALNTKTIAQSKTPVPKNWQLLSYDTDSVYGTATEKAYKQLLQGKKSTPVIVAVIDSGIDTTHEDLKPVLWTNRKEIPNNGKDDDGNGYIDDIHGWNFLGGKDGNSLKEDSDEATREYYRYKQLYINPDSALSKDSKEYAYWQRLQAKVEKPSSQYKVSYKTMSKLQDNLNKCATILKNYLGKEDFNVAQLDSIQTTSQDVLLARNFVSRLLKSSGDDMPDSFNEFKSEFDEYISEIKRKAESTDVQPNANREKIVGDKFEDITDGKYGNNDVMGKFGFHGTHVSGIIAAVRNNGVGMDGVADNVRIMAVKAVPDGDERDKDVALAIRYAVDNGAQIINMSFGKGFSPHKAWVDDAVKYAEEKGVLLVHAAGNDGENNDSVPNYPNPNYLTGGKASNFITVGAISNGRGKDKVASFSNYGKEGVDVFAPGVQIYSTIPGGNTYGAASGTSMASPVVAGVAALVLSYYPDLTAKQLKYVLEKSATPLPDGSVMVNKPGTDDTQVAFADLSVTGGLINSYEALKLAATIKGERVQPKKPKAKMKAVRKN</sequence>
<keyword evidence="3 5" id="KW-0378">Hydrolase</keyword>
<keyword evidence="9" id="KW-1185">Reference proteome</keyword>
<protein>
    <submittedName>
        <fullName evidence="8">Subtilase family protein</fullName>
    </submittedName>
</protein>
<dbReference type="STRING" id="1419482.SAMN05444266_11584"/>
<evidence type="ECO:0000256" key="3">
    <source>
        <dbReference type="ARBA" id="ARBA00022801"/>
    </source>
</evidence>
<dbReference type="InterPro" id="IPR036852">
    <property type="entry name" value="Peptidase_S8/S53_dom_sf"/>
</dbReference>
<evidence type="ECO:0000256" key="4">
    <source>
        <dbReference type="ARBA" id="ARBA00022825"/>
    </source>
</evidence>
<name>A0A1M7MZ09_9BACT</name>
<evidence type="ECO:0000256" key="6">
    <source>
        <dbReference type="RuleBase" id="RU003355"/>
    </source>
</evidence>
<dbReference type="GO" id="GO:0006508">
    <property type="term" value="P:proteolysis"/>
    <property type="evidence" value="ECO:0007669"/>
    <property type="project" value="UniProtKB-KW"/>
</dbReference>
<organism evidence="8 9">
    <name type="scientific">Chitinophaga jiangningensis</name>
    <dbReference type="NCBI Taxonomy" id="1419482"/>
    <lineage>
        <taxon>Bacteria</taxon>
        <taxon>Pseudomonadati</taxon>
        <taxon>Bacteroidota</taxon>
        <taxon>Chitinophagia</taxon>
        <taxon>Chitinophagales</taxon>
        <taxon>Chitinophagaceae</taxon>
        <taxon>Chitinophaga</taxon>
    </lineage>
</organism>
<accession>A0A1M7MZ09</accession>
<dbReference type="SUPFAM" id="SSF52743">
    <property type="entry name" value="Subtilisin-like"/>
    <property type="match status" value="1"/>
</dbReference>
<dbReference type="GO" id="GO:0004252">
    <property type="term" value="F:serine-type endopeptidase activity"/>
    <property type="evidence" value="ECO:0007669"/>
    <property type="project" value="UniProtKB-UniRule"/>
</dbReference>
<dbReference type="InterPro" id="IPR034080">
    <property type="entry name" value="Protease_P7-like_dom"/>
</dbReference>
<evidence type="ECO:0000256" key="1">
    <source>
        <dbReference type="ARBA" id="ARBA00011073"/>
    </source>
</evidence>
<feature type="active site" description="Charge relay system" evidence="5">
    <location>
        <position position="492"/>
    </location>
</feature>
<reference evidence="8 9" key="1">
    <citation type="submission" date="2016-11" db="EMBL/GenBank/DDBJ databases">
        <authorList>
            <person name="Jaros S."/>
            <person name="Januszkiewicz K."/>
            <person name="Wedrychowicz H."/>
        </authorList>
    </citation>
    <scope>NUCLEOTIDE SEQUENCE [LARGE SCALE GENOMIC DNA]</scope>
    <source>
        <strain evidence="8 9">DSM 27406</strain>
    </source>
</reference>
<dbReference type="EMBL" id="FRBL01000015">
    <property type="protein sequence ID" value="SHM96472.1"/>
    <property type="molecule type" value="Genomic_DNA"/>
</dbReference>